<dbReference type="SUPFAM" id="SSF48726">
    <property type="entry name" value="Immunoglobulin"/>
    <property type="match status" value="1"/>
</dbReference>
<evidence type="ECO:0000313" key="5">
    <source>
        <dbReference type="Ensembl" id="ENSAZOP00000007272.1"/>
    </source>
</evidence>
<dbReference type="GO" id="GO:0007156">
    <property type="term" value="P:homophilic cell adhesion via plasma membrane adhesion molecules"/>
    <property type="evidence" value="ECO:0007669"/>
    <property type="project" value="TreeGrafter"/>
</dbReference>
<dbReference type="GO" id="GO:0005886">
    <property type="term" value="C:plasma membrane"/>
    <property type="evidence" value="ECO:0007669"/>
    <property type="project" value="TreeGrafter"/>
</dbReference>
<dbReference type="PANTHER" id="PTHR45080:SF8">
    <property type="entry name" value="IG-LIKE DOMAIN-CONTAINING PROTEIN"/>
    <property type="match status" value="1"/>
</dbReference>
<evidence type="ECO:0000256" key="3">
    <source>
        <dbReference type="SAM" id="MobiDB-lite"/>
    </source>
</evidence>
<dbReference type="InterPro" id="IPR013783">
    <property type="entry name" value="Ig-like_fold"/>
</dbReference>
<reference evidence="5" key="2">
    <citation type="submission" date="2025-09" db="UniProtKB">
        <authorList>
            <consortium name="Ensembl"/>
        </authorList>
    </citation>
    <scope>IDENTIFICATION</scope>
</reference>
<dbReference type="GO" id="GO:0030424">
    <property type="term" value="C:axon"/>
    <property type="evidence" value="ECO:0007669"/>
    <property type="project" value="TreeGrafter"/>
</dbReference>
<dbReference type="InterPro" id="IPR007110">
    <property type="entry name" value="Ig-like_dom"/>
</dbReference>
<evidence type="ECO:0000313" key="6">
    <source>
        <dbReference type="Proteomes" id="UP000694549"/>
    </source>
</evidence>
<dbReference type="Gene3D" id="2.60.40.10">
    <property type="entry name" value="Immunoglobulins"/>
    <property type="match status" value="1"/>
</dbReference>
<keyword evidence="2" id="KW-1015">Disulfide bond</keyword>
<dbReference type="InterPro" id="IPR013098">
    <property type="entry name" value="Ig_I-set"/>
</dbReference>
<accession>A0A8B9UEM9</accession>
<dbReference type="FunFam" id="2.60.40.10:FF:000130">
    <property type="entry name" value="Hemicentin 1"/>
    <property type="match status" value="1"/>
</dbReference>
<keyword evidence="6" id="KW-1185">Reference proteome</keyword>
<keyword evidence="1" id="KW-0732">Signal</keyword>
<dbReference type="InterPro" id="IPR003598">
    <property type="entry name" value="Ig_sub2"/>
</dbReference>
<dbReference type="PANTHER" id="PTHR45080">
    <property type="entry name" value="CONTACTIN 5"/>
    <property type="match status" value="1"/>
</dbReference>
<organism evidence="5 6">
    <name type="scientific">Anas zonorhyncha</name>
    <name type="common">Eastern spot-billed duck</name>
    <dbReference type="NCBI Taxonomy" id="75864"/>
    <lineage>
        <taxon>Eukaryota</taxon>
        <taxon>Metazoa</taxon>
        <taxon>Chordata</taxon>
        <taxon>Craniata</taxon>
        <taxon>Vertebrata</taxon>
        <taxon>Euteleostomi</taxon>
        <taxon>Archelosauria</taxon>
        <taxon>Archosauria</taxon>
        <taxon>Dinosauria</taxon>
        <taxon>Saurischia</taxon>
        <taxon>Theropoda</taxon>
        <taxon>Coelurosauria</taxon>
        <taxon>Aves</taxon>
        <taxon>Neognathae</taxon>
        <taxon>Galloanserae</taxon>
        <taxon>Anseriformes</taxon>
        <taxon>Anatidae</taxon>
        <taxon>Anatinae</taxon>
        <taxon>Anas</taxon>
    </lineage>
</organism>
<evidence type="ECO:0000256" key="2">
    <source>
        <dbReference type="ARBA" id="ARBA00023157"/>
    </source>
</evidence>
<dbReference type="AlphaFoldDB" id="A0A8B9UEM9"/>
<dbReference type="Pfam" id="PF07679">
    <property type="entry name" value="I-set"/>
    <property type="match status" value="1"/>
</dbReference>
<dbReference type="Ensembl" id="ENSAZOT00000007761.1">
    <property type="protein sequence ID" value="ENSAZOP00000007272.1"/>
    <property type="gene ID" value="ENSAZOG00000004641.1"/>
</dbReference>
<protein>
    <recommendedName>
        <fullName evidence="4">Ig-like domain-containing protein</fullName>
    </recommendedName>
</protein>
<feature type="region of interest" description="Disordered" evidence="3">
    <location>
        <begin position="1"/>
        <end position="22"/>
    </location>
</feature>
<dbReference type="PROSITE" id="PS50835">
    <property type="entry name" value="IG_LIKE"/>
    <property type="match status" value="1"/>
</dbReference>
<proteinExistence type="predicted"/>
<reference evidence="5" key="1">
    <citation type="submission" date="2025-08" db="UniProtKB">
        <authorList>
            <consortium name="Ensembl"/>
        </authorList>
    </citation>
    <scope>IDENTIFICATION</scope>
</reference>
<dbReference type="SMART" id="SM00409">
    <property type="entry name" value="IG"/>
    <property type="match status" value="1"/>
</dbReference>
<dbReference type="GO" id="GO:0050808">
    <property type="term" value="P:synapse organization"/>
    <property type="evidence" value="ECO:0007669"/>
    <property type="project" value="TreeGrafter"/>
</dbReference>
<dbReference type="InterPro" id="IPR050958">
    <property type="entry name" value="Cell_Adh-Cytoskel_Orgn"/>
</dbReference>
<feature type="domain" description="Ig-like" evidence="4">
    <location>
        <begin position="35"/>
        <end position="127"/>
    </location>
</feature>
<dbReference type="InterPro" id="IPR036179">
    <property type="entry name" value="Ig-like_dom_sf"/>
</dbReference>
<sequence length="177" mass="18929">MHPRRDPHAIHPLVEGRGGDATVPCHGSHLPPGPPEMTGSGWENVSVVAGQPLELHCNVSGTPVPSITWHKDGHPVSHRKRRWWHRAPPHDRGAALQVSGAQEADAGLYVCLATNPAGTAHRTVRLEVYGKAPGLWVLVYCWGPVLSELLAAPVPGSQGCSQLAVLFSLFPQLPPSC</sequence>
<dbReference type="Proteomes" id="UP000694549">
    <property type="component" value="Unplaced"/>
</dbReference>
<dbReference type="InterPro" id="IPR003599">
    <property type="entry name" value="Ig_sub"/>
</dbReference>
<evidence type="ECO:0000259" key="4">
    <source>
        <dbReference type="PROSITE" id="PS50835"/>
    </source>
</evidence>
<name>A0A8B9UEM9_9AVES</name>
<dbReference type="GO" id="GO:0043025">
    <property type="term" value="C:neuronal cell body"/>
    <property type="evidence" value="ECO:0007669"/>
    <property type="project" value="TreeGrafter"/>
</dbReference>
<evidence type="ECO:0000256" key="1">
    <source>
        <dbReference type="ARBA" id="ARBA00022729"/>
    </source>
</evidence>
<dbReference type="GO" id="GO:0008046">
    <property type="term" value="F:axon guidance receptor activity"/>
    <property type="evidence" value="ECO:0007669"/>
    <property type="project" value="TreeGrafter"/>
</dbReference>
<dbReference type="SMART" id="SM00408">
    <property type="entry name" value="IGc2"/>
    <property type="match status" value="1"/>
</dbReference>